<proteinExistence type="predicted"/>
<gene>
    <name evidence="1" type="ORF">E7101_10925</name>
</gene>
<sequence length="232" mass="26440">MSIITRFLSAVTEPEFKLARDLTAMAIADGEVTPEEKEAMSTICHLEGIDETKLLESLQGGYERANAEIPQDQPGKEAYLRKIIMLIGADGYTAPQEAFLCQIIASKLGLNQMDVMSMFLTTANKTYFMGDVGNRVMTSFLRNYIDPKGKTELVNRQNLSIIYQTVVHYSEIGENDEATRDIIRKNLARATEVFMENKILIKEFHDMRLDFVKMAKEEEMKTLKRYTQIMIS</sequence>
<evidence type="ECO:0000313" key="2">
    <source>
        <dbReference type="Proteomes" id="UP000806522"/>
    </source>
</evidence>
<reference evidence="1" key="1">
    <citation type="submission" date="2019-04" db="EMBL/GenBank/DDBJ databases">
        <title>Evolution of Biomass-Degrading Anaerobic Consortia Revealed by Metagenomics.</title>
        <authorList>
            <person name="Peng X."/>
        </authorList>
    </citation>
    <scope>NUCLEOTIDE SEQUENCE</scope>
    <source>
        <strain evidence="1">SIG140</strain>
    </source>
</reference>
<dbReference type="Proteomes" id="UP000806522">
    <property type="component" value="Unassembled WGS sequence"/>
</dbReference>
<comment type="caution">
    <text evidence="1">The sequence shown here is derived from an EMBL/GenBank/DDBJ whole genome shotgun (WGS) entry which is preliminary data.</text>
</comment>
<dbReference type="CDD" id="cd07177">
    <property type="entry name" value="terB_like"/>
    <property type="match status" value="1"/>
</dbReference>
<dbReference type="EMBL" id="SUYC01000012">
    <property type="protein sequence ID" value="MBE6271446.1"/>
    <property type="molecule type" value="Genomic_DNA"/>
</dbReference>
<dbReference type="SUPFAM" id="SSF158682">
    <property type="entry name" value="TerB-like"/>
    <property type="match status" value="1"/>
</dbReference>
<dbReference type="InterPro" id="IPR029024">
    <property type="entry name" value="TerB-like"/>
</dbReference>
<name>A0A9D5P1Y1_XYLRU</name>
<evidence type="ECO:0000313" key="1">
    <source>
        <dbReference type="EMBL" id="MBE6271446.1"/>
    </source>
</evidence>
<protein>
    <submittedName>
        <fullName evidence="1">TerB family tellurite resistance protein</fullName>
    </submittedName>
</protein>
<accession>A0A9D5P1Y1</accession>
<organism evidence="1 2">
    <name type="scientific">Xylanibacter ruminicola</name>
    <name type="common">Prevotella ruminicola</name>
    <dbReference type="NCBI Taxonomy" id="839"/>
    <lineage>
        <taxon>Bacteria</taxon>
        <taxon>Pseudomonadati</taxon>
        <taxon>Bacteroidota</taxon>
        <taxon>Bacteroidia</taxon>
        <taxon>Bacteroidales</taxon>
        <taxon>Prevotellaceae</taxon>
        <taxon>Xylanibacter</taxon>
    </lineage>
</organism>
<dbReference type="AlphaFoldDB" id="A0A9D5P1Y1"/>
<dbReference type="Gene3D" id="1.10.3680.10">
    <property type="entry name" value="TerB-like"/>
    <property type="match status" value="1"/>
</dbReference>